<keyword evidence="1" id="KW-0812">Transmembrane</keyword>
<evidence type="ECO:0000313" key="3">
    <source>
        <dbReference type="Proteomes" id="UP001236723"/>
    </source>
</evidence>
<dbReference type="Proteomes" id="UP001236723">
    <property type="component" value="Unassembled WGS sequence"/>
</dbReference>
<name>A0ABU0DQ55_9BACI</name>
<dbReference type="RefSeq" id="WP_307065093.1">
    <property type="nucleotide sequence ID" value="NZ_JAUSUP010000001.1"/>
</dbReference>
<dbReference type="Pfam" id="PF13789">
    <property type="entry name" value="DUF4181"/>
    <property type="match status" value="1"/>
</dbReference>
<protein>
    <submittedName>
        <fullName evidence="2">Membrane protein YesL</fullName>
    </submittedName>
</protein>
<feature type="transmembrane region" description="Helical" evidence="1">
    <location>
        <begin position="95"/>
        <end position="115"/>
    </location>
</feature>
<reference evidence="2 3" key="1">
    <citation type="submission" date="2023-07" db="EMBL/GenBank/DDBJ databases">
        <title>Genomic Encyclopedia of Type Strains, Phase IV (KMG-IV): sequencing the most valuable type-strain genomes for metagenomic binning, comparative biology and taxonomic classification.</title>
        <authorList>
            <person name="Goeker M."/>
        </authorList>
    </citation>
    <scope>NUCLEOTIDE SEQUENCE [LARGE SCALE GENOMIC DNA]</scope>
    <source>
        <strain evidence="2 3">DSM 15448</strain>
    </source>
</reference>
<dbReference type="EMBL" id="JAUSUP010000001">
    <property type="protein sequence ID" value="MDQ0350335.1"/>
    <property type="molecule type" value="Genomic_DNA"/>
</dbReference>
<proteinExistence type="predicted"/>
<keyword evidence="1" id="KW-0472">Membrane</keyword>
<keyword evidence="3" id="KW-1185">Reference proteome</keyword>
<evidence type="ECO:0000313" key="2">
    <source>
        <dbReference type="EMBL" id="MDQ0350335.1"/>
    </source>
</evidence>
<gene>
    <name evidence="2" type="ORF">J2R98_000138</name>
</gene>
<evidence type="ECO:0000256" key="1">
    <source>
        <dbReference type="SAM" id="Phobius"/>
    </source>
</evidence>
<keyword evidence="1" id="KW-1133">Transmembrane helix</keyword>
<sequence>MIEIMVIVAFILFVTLISRFYVHIKYDIPVEIYRTVNQFHKRLEIGLVIMFVVTLIIFILTPLHTFATAVVIGYFATESGVRAYMEYKHGIEEKAHLPELVSAVGCSVAFIFAVFI</sequence>
<comment type="caution">
    <text evidence="2">The sequence shown here is derived from an EMBL/GenBank/DDBJ whole genome shotgun (WGS) entry which is preliminary data.</text>
</comment>
<accession>A0ABU0DQ55</accession>
<dbReference type="InterPro" id="IPR025441">
    <property type="entry name" value="DUF4181"/>
</dbReference>
<feature type="transmembrane region" description="Helical" evidence="1">
    <location>
        <begin position="6"/>
        <end position="24"/>
    </location>
</feature>
<feature type="transmembrane region" description="Helical" evidence="1">
    <location>
        <begin position="45"/>
        <end position="75"/>
    </location>
</feature>
<organism evidence="2 3">
    <name type="scientific">Alkalibacillus filiformis</name>
    <dbReference type="NCBI Taxonomy" id="200990"/>
    <lineage>
        <taxon>Bacteria</taxon>
        <taxon>Bacillati</taxon>
        <taxon>Bacillota</taxon>
        <taxon>Bacilli</taxon>
        <taxon>Bacillales</taxon>
        <taxon>Bacillaceae</taxon>
        <taxon>Alkalibacillus</taxon>
    </lineage>
</organism>